<dbReference type="CDD" id="cd00761">
    <property type="entry name" value="Glyco_tranf_GTA_type"/>
    <property type="match status" value="1"/>
</dbReference>
<dbReference type="AlphaFoldDB" id="A0A410RWD0"/>
<dbReference type="RefSeq" id="WP_128797798.1">
    <property type="nucleotide sequence ID" value="NZ_CP034669.1"/>
</dbReference>
<proteinExistence type="predicted"/>
<dbReference type="SUPFAM" id="SSF53448">
    <property type="entry name" value="Nucleotide-diphospho-sugar transferases"/>
    <property type="match status" value="1"/>
</dbReference>
<dbReference type="EMBL" id="CP034669">
    <property type="protein sequence ID" value="QAT86146.1"/>
    <property type="molecule type" value="Genomic_DNA"/>
</dbReference>
<organism evidence="1 2">
    <name type="scientific">Corallococcus coralloides</name>
    <name type="common">Myxococcus coralloides</name>
    <dbReference type="NCBI Taxonomy" id="184914"/>
    <lineage>
        <taxon>Bacteria</taxon>
        <taxon>Pseudomonadati</taxon>
        <taxon>Myxococcota</taxon>
        <taxon>Myxococcia</taxon>
        <taxon>Myxococcales</taxon>
        <taxon>Cystobacterineae</taxon>
        <taxon>Myxococcaceae</taxon>
        <taxon>Corallococcus</taxon>
    </lineage>
</organism>
<sequence length="473" mass="50447">MNALSEEAPPSAASERWMARVLSRARAGAVVSLVGASPSLAEALRARGCSVRELPGPEWKRGKGPAPTLVVLEGEAVERVLEDGLEALRREAPGAELVFGLRNAGSARALMGALTGEAPVRAGLSEQRMLRRLAEAGYRVAHREVVPCASGSTALAEDTAQALRAVLAQLSPSTQVEEGLYVAVPDGPARALVAGLLSVVVTVEPGTRDAALDEALFALACQEQQPLELLLAAPEGVDLSAAEAALERYGRLGSFRARTVRAPAGALYAEAVREARGQYLAFVDARCVVYPRHYVELVRALQTGREAWALARAFRTEWASGEGTPPYVRAKVPFPLGDRLEVEHLVVHPELVHAMVIDRHRIGPFPVVMEAGLGELPARLGALFPPVFVAGIASCEVRGPRESPAVAVAPGTWLVRPLEAWVDAVARIRDETLQAREFRHRVVDALNARVHGIPWVHGTLKALANRIKSGGGS</sequence>
<evidence type="ECO:0008006" key="3">
    <source>
        <dbReference type="Google" id="ProtNLM"/>
    </source>
</evidence>
<name>A0A410RWD0_CORCK</name>
<reference evidence="1 2" key="1">
    <citation type="submission" date="2018-12" db="EMBL/GenBank/DDBJ databases">
        <title>Complete Genome Sequence of the Corallopyronin A producing Myxobacterium Corallococcus coralloides B035.</title>
        <authorList>
            <person name="Bouhired S.M."/>
            <person name="Rupp O."/>
            <person name="Blom J."/>
            <person name="Schaeberle T.F."/>
            <person name="Kehraus S."/>
            <person name="Schiefer A."/>
            <person name="Pfarr K."/>
            <person name="Goesmann A."/>
            <person name="Hoerauf A."/>
            <person name="Koenig G.M."/>
        </authorList>
    </citation>
    <scope>NUCLEOTIDE SEQUENCE [LARGE SCALE GENOMIC DNA]</scope>
    <source>
        <strain evidence="1 2">B035</strain>
    </source>
</reference>
<dbReference type="InterPro" id="IPR029044">
    <property type="entry name" value="Nucleotide-diphossugar_trans"/>
</dbReference>
<accession>A0A410RWD0</accession>
<gene>
    <name evidence="1" type="ORF">EJ065_4596</name>
</gene>
<evidence type="ECO:0000313" key="1">
    <source>
        <dbReference type="EMBL" id="QAT86146.1"/>
    </source>
</evidence>
<dbReference type="Proteomes" id="UP000288758">
    <property type="component" value="Chromosome"/>
</dbReference>
<protein>
    <recommendedName>
        <fullName evidence="3">Glycosyltransferase 2-like domain-containing protein</fullName>
    </recommendedName>
</protein>
<evidence type="ECO:0000313" key="2">
    <source>
        <dbReference type="Proteomes" id="UP000288758"/>
    </source>
</evidence>